<evidence type="ECO:0000256" key="1">
    <source>
        <dbReference type="SAM" id="SignalP"/>
    </source>
</evidence>
<comment type="caution">
    <text evidence="2">The sequence shown here is derived from an EMBL/GenBank/DDBJ whole genome shotgun (WGS) entry which is preliminary data.</text>
</comment>
<keyword evidence="1" id="KW-0732">Signal</keyword>
<reference evidence="2 3" key="1">
    <citation type="submission" date="2016-11" db="EMBL/GenBank/DDBJ databases">
        <title>Mixed transmission modes and dynamic genome evolution in an obligate animal-bacterial symbiosis.</title>
        <authorList>
            <person name="Russell S.L."/>
            <person name="Corbett-Detig R.B."/>
            <person name="Cavanaugh C.M."/>
        </authorList>
    </citation>
    <scope>NUCLEOTIDE SEQUENCE [LARGE SCALE GENOMIC DNA]</scope>
    <source>
        <strain evidence="2">Sp-SM6</strain>
    </source>
</reference>
<proteinExistence type="predicted"/>
<accession>A0A1T2KZ21</accession>
<evidence type="ECO:0000313" key="2">
    <source>
        <dbReference type="EMBL" id="OOZ38089.1"/>
    </source>
</evidence>
<feature type="chain" id="PRO_5012097375" description="Chalcone isomerase domain-containing protein" evidence="1">
    <location>
        <begin position="27"/>
        <end position="196"/>
    </location>
</feature>
<dbReference type="AlphaFoldDB" id="A0A1T2KZ21"/>
<protein>
    <recommendedName>
        <fullName evidence="4">Chalcone isomerase domain-containing protein</fullName>
    </recommendedName>
</protein>
<name>A0A1T2KZ21_9GAMM</name>
<evidence type="ECO:0008006" key="4">
    <source>
        <dbReference type="Google" id="ProtNLM"/>
    </source>
</evidence>
<dbReference type="EMBL" id="MPRK01000222">
    <property type="protein sequence ID" value="OOZ38089.1"/>
    <property type="molecule type" value="Genomic_DNA"/>
</dbReference>
<keyword evidence="3" id="KW-1185">Reference proteome</keyword>
<evidence type="ECO:0000313" key="3">
    <source>
        <dbReference type="Proteomes" id="UP000190198"/>
    </source>
</evidence>
<sequence length="196" mass="22719">MKCLHARPIRTFFIFLFVFTSGISLASSDGNAWNQYSWNMTPSEVMKIQPKWSKDFIDPDTGERVLLDYIDMFGKKFSIVLFFQSQKSLSKVMIGYETSLDADKALVVRVFETLKNKYGDGSQLDLDHRCKKLQEMIIERVECLTRHYFWATDSSLIELNAQAFTIEKRYPDATAASLPEETLIWISYQPNQEAKL</sequence>
<dbReference type="Proteomes" id="UP000190198">
    <property type="component" value="Unassembled WGS sequence"/>
</dbReference>
<feature type="signal peptide" evidence="1">
    <location>
        <begin position="1"/>
        <end position="26"/>
    </location>
</feature>
<gene>
    <name evidence="2" type="ORF">BOW52_09385</name>
</gene>
<organism evidence="2 3">
    <name type="scientific">Solemya elarraichensis gill symbiont</name>
    <dbReference type="NCBI Taxonomy" id="1918949"/>
    <lineage>
        <taxon>Bacteria</taxon>
        <taxon>Pseudomonadati</taxon>
        <taxon>Pseudomonadota</taxon>
        <taxon>Gammaproteobacteria</taxon>
        <taxon>sulfur-oxidizing symbionts</taxon>
    </lineage>
</organism>